<evidence type="ECO:0000313" key="2">
    <source>
        <dbReference type="Proteomes" id="UP000031727"/>
    </source>
</evidence>
<evidence type="ECO:0008006" key="3">
    <source>
        <dbReference type="Google" id="ProtNLM"/>
    </source>
</evidence>
<keyword evidence="2" id="KW-1185">Reference proteome</keyword>
<evidence type="ECO:0000313" key="1">
    <source>
        <dbReference type="EMBL" id="AJD82790.1"/>
    </source>
</evidence>
<dbReference type="RefSeq" id="YP_009196209.1">
    <property type="nucleotide sequence ID" value="NC_028768.1"/>
</dbReference>
<name>A0A0B5A509_9CAUD</name>
<reference evidence="1 2" key="1">
    <citation type="submission" date="2014-11" db="EMBL/GenBank/DDBJ databases">
        <title>Characterization and genome comparisons of three Achromobacter phages of the Siphoviridae family.</title>
        <authorList>
            <person name="Dreiseikelmann B."/>
            <person name="Bunk B."/>
            <person name="Rohde M."/>
            <person name="Wittmann J."/>
        </authorList>
    </citation>
    <scope>NUCLEOTIDE SEQUENCE [LARGE SCALE GENOMIC DNA]</scope>
</reference>
<organism evidence="1 2">
    <name type="scientific">Achromobacter phage JWX</name>
    <dbReference type="NCBI Taxonomy" id="1589746"/>
    <lineage>
        <taxon>Viruses</taxon>
        <taxon>Duplodnaviria</taxon>
        <taxon>Heunggongvirae</taxon>
        <taxon>Uroviricota</taxon>
        <taxon>Caudoviricetes</taxon>
        <taxon>Steinhofvirus</taxon>
        <taxon>Steinhofvirus JWX</taxon>
    </lineage>
</organism>
<dbReference type="Proteomes" id="UP000031727">
    <property type="component" value="Segment"/>
</dbReference>
<gene>
    <name evidence="1" type="ORF">JWX_00024</name>
</gene>
<dbReference type="OrthoDB" id="23818at10239"/>
<proteinExistence type="predicted"/>
<dbReference type="SUPFAM" id="SSF88874">
    <property type="entry name" value="Receptor-binding domain of short tail fibre protein gp12"/>
    <property type="match status" value="1"/>
</dbReference>
<dbReference type="EMBL" id="KP202969">
    <property type="protein sequence ID" value="AJD82790.1"/>
    <property type="molecule type" value="Genomic_DNA"/>
</dbReference>
<dbReference type="KEGG" id="vg:26623433"/>
<sequence length="535" mass="56366">MADIVYRLEKGSPLTNQEMDDNLRELDQNRVKTSLLGATVGDGIPVMEDGVIKEENLPPISSGPPVGSVSWWPKRESISNGQLPADGQAVSRDTFPDLAQMVIDGNLPVVTEADWLADPLKRGSFTLGDGSTTIRLPDYNGRSLGSLGAIFLRGDGALSSGANGLIQRDALQNIKGSVRTTYGAIGGSEGALATLAGVTDGAPQYNTSAQGNRLDFDASRSARTATETRPLNVSGVWTIQAFTAVTNAGSIDIGALAADVTELQGDIEILGPKVDALGAAFETRATRLRVKSRNYATAGSNAPSTVTAARITFRPYDVAGKPVTLNTSALTLNNDTRQVGLNGRDTATAFPSPSVVHLFAVTNGTSVWTLASTNLPEVGPTPSAGSEGLPTHFCYLTTILHNTSGFLQCDTIGSKVVMIGNVTVATSITSGNRYSINMTGAYPYQFAKGWGGTFYSTLTAGVANAALTLFAEWEMGANHVSVTAYSAANSSAYSYLRSEFPAGQYIWVYAGLSGPSSSFLGRIFLDDYEIYNNCD</sequence>
<dbReference type="Gene3D" id="3.90.1340.10">
    <property type="entry name" value="Phage tail collar domain"/>
    <property type="match status" value="1"/>
</dbReference>
<dbReference type="GeneID" id="26623433"/>
<protein>
    <recommendedName>
        <fullName evidence="3">Tail fiber protein</fullName>
    </recommendedName>
</protein>
<accession>A0A0B5A509</accession>
<dbReference type="InterPro" id="IPR037053">
    <property type="entry name" value="Phage_tail_collar_dom_sf"/>
</dbReference>